<dbReference type="InterPro" id="IPR011010">
    <property type="entry name" value="DNA_brk_join_enz"/>
</dbReference>
<dbReference type="Pfam" id="PF00589">
    <property type="entry name" value="Phage_integrase"/>
    <property type="match status" value="1"/>
</dbReference>
<dbReference type="InterPro" id="IPR002104">
    <property type="entry name" value="Integrase_catalytic"/>
</dbReference>
<name>A0ABU7FXW4_9ACTN</name>
<gene>
    <name evidence="6" type="ORF">VXC91_42760</name>
</gene>
<feature type="domain" description="Tyr recombinase" evidence="5">
    <location>
        <begin position="173"/>
        <end position="374"/>
    </location>
</feature>
<dbReference type="Gene3D" id="1.10.443.10">
    <property type="entry name" value="Intergrase catalytic core"/>
    <property type="match status" value="1"/>
</dbReference>
<reference evidence="6" key="1">
    <citation type="submission" date="2024-01" db="EMBL/GenBank/DDBJ databases">
        <title>First draft genome sequence data of TA4-1, the type strain of Gram-positive actinobacterium Streptomyces chiangmaiensis.</title>
        <authorList>
            <person name="Yasawong M."/>
            <person name="Nantapong N."/>
        </authorList>
    </citation>
    <scope>NUCLEOTIDE SEQUENCE</scope>
    <source>
        <strain evidence="6">TA4-1</strain>
    </source>
</reference>
<evidence type="ECO:0000259" key="5">
    <source>
        <dbReference type="PROSITE" id="PS51898"/>
    </source>
</evidence>
<comment type="similarity">
    <text evidence="1">Belongs to the 'phage' integrase family.</text>
</comment>
<dbReference type="InterPro" id="IPR010998">
    <property type="entry name" value="Integrase_recombinase_N"/>
</dbReference>
<feature type="region of interest" description="Disordered" evidence="4">
    <location>
        <begin position="366"/>
        <end position="389"/>
    </location>
</feature>
<keyword evidence="3" id="KW-0233">DNA recombination</keyword>
<evidence type="ECO:0000256" key="3">
    <source>
        <dbReference type="ARBA" id="ARBA00023172"/>
    </source>
</evidence>
<comment type="caution">
    <text evidence="6">The sequence shown here is derived from an EMBL/GenBank/DDBJ whole genome shotgun (WGS) entry which is preliminary data.</text>
</comment>
<dbReference type="PANTHER" id="PTHR30349">
    <property type="entry name" value="PHAGE INTEGRASE-RELATED"/>
    <property type="match status" value="1"/>
</dbReference>
<protein>
    <submittedName>
        <fullName evidence="6">Tyrosine-type recombinase/integrase</fullName>
    </submittedName>
</protein>
<proteinExistence type="inferred from homology"/>
<dbReference type="InterPro" id="IPR050090">
    <property type="entry name" value="Tyrosine_recombinase_XerCD"/>
</dbReference>
<dbReference type="Gene3D" id="1.10.150.130">
    <property type="match status" value="1"/>
</dbReference>
<dbReference type="RefSeq" id="WP_329512751.1">
    <property type="nucleotide sequence ID" value="NZ_BAAAYZ010000338.1"/>
</dbReference>
<evidence type="ECO:0000256" key="4">
    <source>
        <dbReference type="SAM" id="MobiDB-lite"/>
    </source>
</evidence>
<keyword evidence="2" id="KW-0238">DNA-binding</keyword>
<dbReference type="EMBL" id="JAYWVC010000376">
    <property type="protein sequence ID" value="MED7828408.1"/>
    <property type="molecule type" value="Genomic_DNA"/>
</dbReference>
<dbReference type="Proteomes" id="UP001333996">
    <property type="component" value="Unassembled WGS sequence"/>
</dbReference>
<evidence type="ECO:0000256" key="1">
    <source>
        <dbReference type="ARBA" id="ARBA00008857"/>
    </source>
</evidence>
<evidence type="ECO:0000313" key="7">
    <source>
        <dbReference type="Proteomes" id="UP001333996"/>
    </source>
</evidence>
<dbReference type="InterPro" id="IPR013762">
    <property type="entry name" value="Integrase-like_cat_sf"/>
</dbReference>
<sequence>MRAFPVRMPSGARYWTVVDEDLRPVPVADAYLRHTRFGRDGAESTTKSYAVAVALLLRWCATAGVEWRSAAGQLGAFMLWLRHVPAPRADGQAVVLSGPGAAPVRGARRINAVLAAVRGFLVFAADQGEVSREVLHQLYELADSRSLPAEARGEDGAWKLRMRPRHRLQEPSMRPGRASDEDAVALLRACRSARDRLLVLMLCRAGLRRSEAVGLRREDIHFLLDSTGLGCSFPGSHLHVVRRENVNAAWAKSRHARVVPVDRLLVRAHDQYVLERAGITGAADSDFVFVNLFRPPVGAAMKPDAVNDLFAALSRRAGLTETVRPHALRHGFAGNVLDAGGTVDELQDLLGHASISSTQVYVHPSPERLRQAVDRVGSPRTAETGEGTR</sequence>
<evidence type="ECO:0000256" key="2">
    <source>
        <dbReference type="ARBA" id="ARBA00023125"/>
    </source>
</evidence>
<dbReference type="PROSITE" id="PS51898">
    <property type="entry name" value="TYR_RECOMBINASE"/>
    <property type="match status" value="1"/>
</dbReference>
<dbReference type="SUPFAM" id="SSF56349">
    <property type="entry name" value="DNA breaking-rejoining enzymes"/>
    <property type="match status" value="1"/>
</dbReference>
<accession>A0ABU7FXW4</accession>
<evidence type="ECO:0000313" key="6">
    <source>
        <dbReference type="EMBL" id="MED7828408.1"/>
    </source>
</evidence>
<organism evidence="6 7">
    <name type="scientific">Streptomyces chiangmaiensis</name>
    <dbReference type="NCBI Taxonomy" id="766497"/>
    <lineage>
        <taxon>Bacteria</taxon>
        <taxon>Bacillati</taxon>
        <taxon>Actinomycetota</taxon>
        <taxon>Actinomycetes</taxon>
        <taxon>Kitasatosporales</taxon>
        <taxon>Streptomycetaceae</taxon>
        <taxon>Streptomyces</taxon>
    </lineage>
</organism>
<dbReference type="PANTHER" id="PTHR30349:SF64">
    <property type="entry name" value="PROPHAGE INTEGRASE INTD-RELATED"/>
    <property type="match status" value="1"/>
</dbReference>
<keyword evidence="7" id="KW-1185">Reference proteome</keyword>